<evidence type="ECO:0000313" key="2">
    <source>
        <dbReference type="Proteomes" id="UP001300745"/>
    </source>
</evidence>
<dbReference type="EMBL" id="JAPJDO010000002">
    <property type="protein sequence ID" value="MCX2935696.1"/>
    <property type="molecule type" value="Genomic_DNA"/>
</dbReference>
<organism evidence="1 2">
    <name type="scientific">Mycobacterium pinniadriaticum</name>
    <dbReference type="NCBI Taxonomy" id="2994102"/>
    <lineage>
        <taxon>Bacteria</taxon>
        <taxon>Bacillati</taxon>
        <taxon>Actinomycetota</taxon>
        <taxon>Actinomycetes</taxon>
        <taxon>Mycobacteriales</taxon>
        <taxon>Mycobacteriaceae</taxon>
        <taxon>Mycobacterium</taxon>
    </lineage>
</organism>
<gene>
    <name evidence="1" type="ORF">ORI27_03220</name>
</gene>
<reference evidence="1 2" key="1">
    <citation type="submission" date="2022-11" db="EMBL/GenBank/DDBJ databases">
        <title>Mycobacterium sp. nov.</title>
        <authorList>
            <person name="Papic B."/>
            <person name="Spicic S."/>
            <person name="Duvnjak S."/>
        </authorList>
    </citation>
    <scope>NUCLEOTIDE SEQUENCE [LARGE SCALE GENOMIC DNA]</scope>
    <source>
        <strain evidence="1 2">CVI_P4</strain>
    </source>
</reference>
<accession>A0ABT3S875</accession>
<comment type="caution">
    <text evidence="1">The sequence shown here is derived from an EMBL/GenBank/DDBJ whole genome shotgun (WGS) entry which is preliminary data.</text>
</comment>
<sequence>MAQQPDESTHLIRCDICGRQGWHPTNRCPETVQDYHDHHTVWCTNHDDEEFTGPSPHEPYCSKLLHGIELIPEGDARRAAMWVMPTAAFTRGPFTPAEYAEREYRYGGVELCIETWTGPDSNDGEPKLRPTSDTARTLAATLISAADIEQGLTR</sequence>
<proteinExistence type="predicted"/>
<protein>
    <submittedName>
        <fullName evidence="1">Uncharacterized protein</fullName>
    </submittedName>
</protein>
<evidence type="ECO:0000313" key="1">
    <source>
        <dbReference type="EMBL" id="MCX2935696.1"/>
    </source>
</evidence>
<keyword evidence="2" id="KW-1185">Reference proteome</keyword>
<name>A0ABT3S875_9MYCO</name>
<dbReference type="RefSeq" id="WP_265995069.1">
    <property type="nucleotide sequence ID" value="NZ_JAPJDN010000002.1"/>
</dbReference>
<dbReference type="Proteomes" id="UP001300745">
    <property type="component" value="Unassembled WGS sequence"/>
</dbReference>